<protein>
    <recommendedName>
        <fullName evidence="4">Zn-finger containing protein</fullName>
    </recommendedName>
</protein>
<name>A0A1V4SSH0_9CLOT</name>
<evidence type="ECO:0000313" key="3">
    <source>
        <dbReference type="Proteomes" id="UP000191448"/>
    </source>
</evidence>
<proteinExistence type="predicted"/>
<evidence type="ECO:0000313" key="2">
    <source>
        <dbReference type="EMBL" id="OPX46784.1"/>
    </source>
</evidence>
<keyword evidence="1" id="KW-1133">Transmembrane helix</keyword>
<gene>
    <name evidence="2" type="ORF">CLTHE_26050</name>
</gene>
<keyword evidence="1" id="KW-0812">Transmembrane</keyword>
<accession>A0A1V4SSH0</accession>
<dbReference type="AlphaFoldDB" id="A0A1V4SSH0"/>
<dbReference type="OrthoDB" id="3174166at2"/>
<feature type="transmembrane region" description="Helical" evidence="1">
    <location>
        <begin position="5"/>
        <end position="23"/>
    </location>
</feature>
<organism evidence="2 3">
    <name type="scientific">Clostridium thermobutyricum DSM 4928</name>
    <dbReference type="NCBI Taxonomy" id="1121339"/>
    <lineage>
        <taxon>Bacteria</taxon>
        <taxon>Bacillati</taxon>
        <taxon>Bacillota</taxon>
        <taxon>Clostridia</taxon>
        <taxon>Eubacteriales</taxon>
        <taxon>Clostridiaceae</taxon>
        <taxon>Clostridium</taxon>
    </lineage>
</organism>
<comment type="caution">
    <text evidence="2">The sequence shown here is derived from an EMBL/GenBank/DDBJ whole genome shotgun (WGS) entry which is preliminary data.</text>
</comment>
<dbReference type="RefSeq" id="WP_080023814.1">
    <property type="nucleotide sequence ID" value="NZ_LTAY01000070.1"/>
</dbReference>
<keyword evidence="1" id="KW-0472">Membrane</keyword>
<dbReference type="Proteomes" id="UP000191448">
    <property type="component" value="Unassembled WGS sequence"/>
</dbReference>
<feature type="transmembrane region" description="Helical" evidence="1">
    <location>
        <begin position="29"/>
        <end position="46"/>
    </location>
</feature>
<dbReference type="EMBL" id="LTAY01000070">
    <property type="protein sequence ID" value="OPX46784.1"/>
    <property type="molecule type" value="Genomic_DNA"/>
</dbReference>
<sequence>MNFFYGRYGIDVLSLFLVIISGFFNFNRYTNIIGLVLLLIAVFRTFSKNISKRTSELYKFIGFLNKILNRFGKSIPYNLPIAKLDSIPVAFAHLKYKFTQYRKYKIVPCPKCGQKLRLPRGQKKIIVTCKRCSHEFRMKT</sequence>
<reference evidence="2 3" key="1">
    <citation type="submission" date="2016-02" db="EMBL/GenBank/DDBJ databases">
        <title>Genome sequence of Clostridium thermobutyricum DSM 4928.</title>
        <authorList>
            <person name="Poehlein A."/>
            <person name="Daniel R."/>
        </authorList>
    </citation>
    <scope>NUCLEOTIDE SEQUENCE [LARGE SCALE GENOMIC DNA]</scope>
    <source>
        <strain evidence="2 3">DSM 4928</strain>
    </source>
</reference>
<evidence type="ECO:0008006" key="4">
    <source>
        <dbReference type="Google" id="ProtNLM"/>
    </source>
</evidence>
<evidence type="ECO:0000256" key="1">
    <source>
        <dbReference type="SAM" id="Phobius"/>
    </source>
</evidence>